<protein>
    <submittedName>
        <fullName evidence="2">Uncharacterized protein</fullName>
    </submittedName>
</protein>
<proteinExistence type="predicted"/>
<keyword evidence="3" id="KW-1185">Reference proteome</keyword>
<reference evidence="2 3" key="1">
    <citation type="submission" date="2023-01" db="EMBL/GenBank/DDBJ databases">
        <authorList>
            <person name="Kreplak J."/>
        </authorList>
    </citation>
    <scope>NUCLEOTIDE SEQUENCE [LARGE SCALE GENOMIC DNA]</scope>
</reference>
<sequence>MKHHHHLHSYKTNKTRKENERESGLSELSQRREGGARWQTASLAAAPAHEIDLQNKVLENSSLNIYQSIKNGFRLTEVVWMISDGFQRRSSGGQKEISRNKCFPER</sequence>
<evidence type="ECO:0000313" key="2">
    <source>
        <dbReference type="EMBL" id="CAI8585520.1"/>
    </source>
</evidence>
<dbReference type="Proteomes" id="UP001157006">
    <property type="component" value="Chromosome 1L"/>
</dbReference>
<evidence type="ECO:0000256" key="1">
    <source>
        <dbReference type="SAM" id="MobiDB-lite"/>
    </source>
</evidence>
<feature type="compositionally biased region" description="Basic and acidic residues" evidence="1">
    <location>
        <begin position="15"/>
        <end position="35"/>
    </location>
</feature>
<dbReference type="EMBL" id="OX451736">
    <property type="protein sequence ID" value="CAI8585520.1"/>
    <property type="molecule type" value="Genomic_DNA"/>
</dbReference>
<feature type="compositionally biased region" description="Basic residues" evidence="1">
    <location>
        <begin position="1"/>
        <end position="14"/>
    </location>
</feature>
<gene>
    <name evidence="2" type="ORF">VFH_I210400</name>
</gene>
<name>A0AAV0YHL8_VICFA</name>
<accession>A0AAV0YHL8</accession>
<feature type="region of interest" description="Disordered" evidence="1">
    <location>
        <begin position="1"/>
        <end position="40"/>
    </location>
</feature>
<dbReference type="AlphaFoldDB" id="A0AAV0YHL8"/>
<organism evidence="2 3">
    <name type="scientific">Vicia faba</name>
    <name type="common">Broad bean</name>
    <name type="synonym">Faba vulgaris</name>
    <dbReference type="NCBI Taxonomy" id="3906"/>
    <lineage>
        <taxon>Eukaryota</taxon>
        <taxon>Viridiplantae</taxon>
        <taxon>Streptophyta</taxon>
        <taxon>Embryophyta</taxon>
        <taxon>Tracheophyta</taxon>
        <taxon>Spermatophyta</taxon>
        <taxon>Magnoliopsida</taxon>
        <taxon>eudicotyledons</taxon>
        <taxon>Gunneridae</taxon>
        <taxon>Pentapetalae</taxon>
        <taxon>rosids</taxon>
        <taxon>fabids</taxon>
        <taxon>Fabales</taxon>
        <taxon>Fabaceae</taxon>
        <taxon>Papilionoideae</taxon>
        <taxon>50 kb inversion clade</taxon>
        <taxon>NPAAA clade</taxon>
        <taxon>Hologalegina</taxon>
        <taxon>IRL clade</taxon>
        <taxon>Fabeae</taxon>
        <taxon>Vicia</taxon>
    </lineage>
</organism>
<evidence type="ECO:0000313" key="3">
    <source>
        <dbReference type="Proteomes" id="UP001157006"/>
    </source>
</evidence>